<protein>
    <recommendedName>
        <fullName evidence="3">Glycine cleavage system H protein</fullName>
    </recommendedName>
    <alternativeName>
        <fullName evidence="3">Octanoyl/lipoyl carrier protein</fullName>
    </alternativeName>
</protein>
<organism evidence="6 7">
    <name type="scientific">Paenibacillus tianmuensis</name>
    <dbReference type="NCBI Taxonomy" id="624147"/>
    <lineage>
        <taxon>Bacteria</taxon>
        <taxon>Bacillati</taxon>
        <taxon>Bacillota</taxon>
        <taxon>Bacilli</taxon>
        <taxon>Bacillales</taxon>
        <taxon>Paenibacillaceae</taxon>
        <taxon>Paenibacillus</taxon>
    </lineage>
</organism>
<evidence type="ECO:0000313" key="7">
    <source>
        <dbReference type="Proteomes" id="UP000198601"/>
    </source>
</evidence>
<comment type="cofactor">
    <cofactor evidence="3">
        <name>(R)-lipoate</name>
        <dbReference type="ChEBI" id="CHEBI:83088"/>
    </cofactor>
    <text evidence="3">Binds 1 lipoyl cofactor covalently.</text>
</comment>
<dbReference type="PROSITE" id="PS00189">
    <property type="entry name" value="LIPOYL"/>
    <property type="match status" value="1"/>
</dbReference>
<evidence type="ECO:0000256" key="3">
    <source>
        <dbReference type="HAMAP-Rule" id="MF_00272"/>
    </source>
</evidence>
<dbReference type="InterPro" id="IPR011053">
    <property type="entry name" value="Single_hybrid_motif"/>
</dbReference>
<reference evidence="7" key="1">
    <citation type="submission" date="2016-10" db="EMBL/GenBank/DDBJ databases">
        <authorList>
            <person name="Varghese N."/>
            <person name="Submissions S."/>
        </authorList>
    </citation>
    <scope>NUCLEOTIDE SEQUENCE [LARGE SCALE GENOMIC DNA]</scope>
    <source>
        <strain evidence="7">CGMCC 1.8946</strain>
    </source>
</reference>
<comment type="similarity">
    <text evidence="1 3">Belongs to the GcvH family.</text>
</comment>
<keyword evidence="7" id="KW-1185">Reference proteome</keyword>
<dbReference type="STRING" id="624147.SAMN04487970_100270"/>
<evidence type="ECO:0000259" key="5">
    <source>
        <dbReference type="PROSITE" id="PS50968"/>
    </source>
</evidence>
<dbReference type="GO" id="GO:0005829">
    <property type="term" value="C:cytosol"/>
    <property type="evidence" value="ECO:0007669"/>
    <property type="project" value="TreeGrafter"/>
</dbReference>
<dbReference type="InterPro" id="IPR017453">
    <property type="entry name" value="GCV_H_sub"/>
</dbReference>
<evidence type="ECO:0000256" key="1">
    <source>
        <dbReference type="ARBA" id="ARBA00009249"/>
    </source>
</evidence>
<name>A0A1G4PDU1_9BACL</name>
<comment type="function">
    <text evidence="3">The glycine cleavage system catalyzes the degradation of glycine. The H protein shuttles the methylamine group of glycine from the P protein to the T protein.</text>
</comment>
<feature type="domain" description="Lipoyl-binding" evidence="5">
    <location>
        <begin position="27"/>
        <end position="109"/>
    </location>
</feature>
<dbReference type="InterPro" id="IPR000089">
    <property type="entry name" value="Biotin_lipoyl"/>
</dbReference>
<dbReference type="Gene3D" id="2.40.50.100">
    <property type="match status" value="1"/>
</dbReference>
<dbReference type="PANTHER" id="PTHR11715">
    <property type="entry name" value="GLYCINE CLEAVAGE SYSTEM H PROTEIN"/>
    <property type="match status" value="1"/>
</dbReference>
<feature type="modified residue" description="N6-lipoyllysine" evidence="3 4">
    <location>
        <position position="68"/>
    </location>
</feature>
<dbReference type="GO" id="GO:0009249">
    <property type="term" value="P:protein lipoylation"/>
    <property type="evidence" value="ECO:0007669"/>
    <property type="project" value="UniProtKB-UniRule"/>
</dbReference>
<dbReference type="InterPro" id="IPR002930">
    <property type="entry name" value="GCV_H"/>
</dbReference>
<dbReference type="Pfam" id="PF01597">
    <property type="entry name" value="GCV_H"/>
    <property type="match status" value="1"/>
</dbReference>
<dbReference type="HAMAP" id="MF_00272">
    <property type="entry name" value="GcvH"/>
    <property type="match status" value="1"/>
</dbReference>
<gene>
    <name evidence="3" type="primary">gcvH</name>
    <name evidence="6" type="ORF">SAMN04487970_100270</name>
</gene>
<dbReference type="PROSITE" id="PS50968">
    <property type="entry name" value="BIOTINYL_LIPOYL"/>
    <property type="match status" value="1"/>
</dbReference>
<evidence type="ECO:0000313" key="6">
    <source>
        <dbReference type="EMBL" id="SCW30473.1"/>
    </source>
</evidence>
<comment type="function">
    <text evidence="3">Is also involved in protein lipoylation via its role as an octanoyl/lipoyl carrier protein intermediate.</text>
</comment>
<accession>A0A1G4PDU1</accession>
<dbReference type="AlphaFoldDB" id="A0A1G4PDU1"/>
<dbReference type="PANTHER" id="PTHR11715:SF3">
    <property type="entry name" value="GLYCINE CLEAVAGE SYSTEM H PROTEIN-RELATED"/>
    <property type="match status" value="1"/>
</dbReference>
<evidence type="ECO:0000256" key="2">
    <source>
        <dbReference type="ARBA" id="ARBA00022823"/>
    </source>
</evidence>
<dbReference type="GO" id="GO:0005960">
    <property type="term" value="C:glycine cleavage complex"/>
    <property type="evidence" value="ECO:0007669"/>
    <property type="project" value="InterPro"/>
</dbReference>
<evidence type="ECO:0000256" key="4">
    <source>
        <dbReference type="PIRSR" id="PIRSR617453-50"/>
    </source>
</evidence>
<dbReference type="SUPFAM" id="SSF51230">
    <property type="entry name" value="Single hybrid motif"/>
    <property type="match status" value="1"/>
</dbReference>
<dbReference type="NCBIfam" id="NF002270">
    <property type="entry name" value="PRK01202.1"/>
    <property type="match status" value="1"/>
</dbReference>
<keyword evidence="2 3" id="KW-0450">Lipoyl</keyword>
<dbReference type="InterPro" id="IPR003016">
    <property type="entry name" value="2-oxoA_DH_lipoyl-BS"/>
</dbReference>
<dbReference type="Proteomes" id="UP000198601">
    <property type="component" value="Unassembled WGS sequence"/>
</dbReference>
<comment type="subunit">
    <text evidence="3">The glycine cleavage system is composed of four proteins: P, T, L and H.</text>
</comment>
<sequence length="135" mass="14523">MLTMSEVKAGLRYTEEHEWAEKSGATTVRIGITDFAQHQLGDIVFVELPKLGAKLEAHAPMGTIESVKTVSDLFSPVAGTVTKVNEALLDSPELVNSEPYGAGWIVEVEIDGEISQALESLLTAEAYGEFVASQD</sequence>
<proteinExistence type="inferred from homology"/>
<dbReference type="CDD" id="cd06848">
    <property type="entry name" value="GCS_H"/>
    <property type="match status" value="1"/>
</dbReference>
<dbReference type="NCBIfam" id="TIGR00527">
    <property type="entry name" value="gcvH"/>
    <property type="match status" value="1"/>
</dbReference>
<dbReference type="GO" id="GO:0019464">
    <property type="term" value="P:glycine decarboxylation via glycine cleavage system"/>
    <property type="evidence" value="ECO:0007669"/>
    <property type="project" value="UniProtKB-UniRule"/>
</dbReference>
<dbReference type="EMBL" id="FMTT01000002">
    <property type="protein sequence ID" value="SCW30473.1"/>
    <property type="molecule type" value="Genomic_DNA"/>
</dbReference>
<dbReference type="InterPro" id="IPR033753">
    <property type="entry name" value="GCV_H/Fam206"/>
</dbReference>